<dbReference type="Proteomes" id="UP000318758">
    <property type="component" value="Chromosome"/>
</dbReference>
<dbReference type="Gene3D" id="1.10.10.1130">
    <property type="entry name" value="Uncharacterised protein PF10982, DUF2789"/>
    <property type="match status" value="1"/>
</dbReference>
<evidence type="ECO:0000313" key="3">
    <source>
        <dbReference type="Proteomes" id="UP000198233"/>
    </source>
</evidence>
<dbReference type="Pfam" id="PF10982">
    <property type="entry name" value="DUF2789"/>
    <property type="match status" value="1"/>
</dbReference>
<dbReference type="AlphaFoldDB" id="A0AAC9U076"/>
<dbReference type="Proteomes" id="UP000198233">
    <property type="component" value="Chromosome"/>
</dbReference>
<evidence type="ECO:0000313" key="2">
    <source>
        <dbReference type="EMBL" id="QDF74715.1"/>
    </source>
</evidence>
<keyword evidence="4" id="KW-1185">Reference proteome</keyword>
<proteinExistence type="predicted"/>
<dbReference type="InterPro" id="IPR038086">
    <property type="entry name" value="DUF2789_sf"/>
</dbReference>
<gene>
    <name evidence="1" type="ORF">CFF01_06070</name>
    <name evidence="2" type="ORF">FGA12_05855</name>
</gene>
<dbReference type="InterPro" id="IPR021250">
    <property type="entry name" value="DUF2789"/>
</dbReference>
<dbReference type="EMBL" id="CP041153">
    <property type="protein sequence ID" value="QDF74715.1"/>
    <property type="molecule type" value="Genomic_DNA"/>
</dbReference>
<dbReference type="KEGG" id="smav:CFF01_06070"/>
<sequence>MDITPPDLAALFDQLGLSSDPDAIEEFLKQHSIAQGVHIAQAPFWNTAQRHFLAEALAEDAQWTEVIDHLDAQLRA</sequence>
<accession>A0AAC9U076</accession>
<evidence type="ECO:0000313" key="4">
    <source>
        <dbReference type="Proteomes" id="UP000318758"/>
    </source>
</evidence>
<protein>
    <submittedName>
        <fullName evidence="1">DUF2789 domain-containing protein</fullName>
    </submittedName>
</protein>
<name>A0AAC9U076_9GAMM</name>
<organism evidence="1 3">
    <name type="scientific">Shewanella marisflavi</name>
    <dbReference type="NCBI Taxonomy" id="260364"/>
    <lineage>
        <taxon>Bacteria</taxon>
        <taxon>Pseudomonadati</taxon>
        <taxon>Pseudomonadota</taxon>
        <taxon>Gammaproteobacteria</taxon>
        <taxon>Alteromonadales</taxon>
        <taxon>Shewanellaceae</taxon>
        <taxon>Shewanella</taxon>
    </lineage>
</organism>
<reference evidence="1 3" key="1">
    <citation type="submission" date="2017-06" db="EMBL/GenBank/DDBJ databases">
        <title>Complete genome sequence of Shewanella marisflavi EP1 associated with anaerobic 2,4-dinitrotoluene reduction and salt tolerance.</title>
        <authorList>
            <person name="Huang J."/>
        </authorList>
    </citation>
    <scope>NUCLEOTIDE SEQUENCE [LARGE SCALE GENOMIC DNA]</scope>
    <source>
        <strain evidence="1 3">EP1</strain>
    </source>
</reference>
<evidence type="ECO:0000313" key="1">
    <source>
        <dbReference type="EMBL" id="ASJ96181.1"/>
    </source>
</evidence>
<reference evidence="2 4" key="2">
    <citation type="submission" date="2019-06" db="EMBL/GenBank/DDBJ databases">
        <title>Complete genome of Shewanella marisflavi ECSMB14101, a mussel settlement-inducing bacterium isolated from East China Sea.</title>
        <authorList>
            <person name="Yang J."/>
            <person name="Liang X."/>
            <person name="Chang R."/>
            <person name="Peng L."/>
        </authorList>
    </citation>
    <scope>NUCLEOTIDE SEQUENCE [LARGE SCALE GENOMIC DNA]</scope>
    <source>
        <strain evidence="2 4">ECSMB14101</strain>
    </source>
</reference>
<dbReference type="EMBL" id="CP022272">
    <property type="protein sequence ID" value="ASJ96181.1"/>
    <property type="molecule type" value="Genomic_DNA"/>
</dbReference>
<dbReference type="RefSeq" id="WP_033537542.1">
    <property type="nucleotide sequence ID" value="NZ_CP022272.1"/>
</dbReference>